<feature type="domain" description="CYTH" evidence="1">
    <location>
        <begin position="1"/>
        <end position="170"/>
    </location>
</feature>
<evidence type="ECO:0000259" key="1">
    <source>
        <dbReference type="PROSITE" id="PS51707"/>
    </source>
</evidence>
<dbReference type="PANTHER" id="PTHR21028">
    <property type="entry name" value="SI:CH211-156B7.4"/>
    <property type="match status" value="1"/>
</dbReference>
<proteinExistence type="predicted"/>
<dbReference type="SUPFAM" id="SSF55154">
    <property type="entry name" value="CYTH-like phosphatases"/>
    <property type="match status" value="1"/>
</dbReference>
<dbReference type="EMBL" id="DTHG01000103">
    <property type="protein sequence ID" value="HGW92612.1"/>
    <property type="molecule type" value="Genomic_DNA"/>
</dbReference>
<dbReference type="AlphaFoldDB" id="A0A7C4UDT6"/>
<evidence type="ECO:0000313" key="2">
    <source>
        <dbReference type="EMBL" id="HGW92612.1"/>
    </source>
</evidence>
<dbReference type="CDD" id="cd07890">
    <property type="entry name" value="CYTH-like_AC_IV-like"/>
    <property type="match status" value="1"/>
</dbReference>
<dbReference type="Gene3D" id="2.40.320.10">
    <property type="entry name" value="Hypothetical Protein Pfu-838710-001"/>
    <property type="match status" value="1"/>
</dbReference>
<dbReference type="PROSITE" id="PS51707">
    <property type="entry name" value="CYTH"/>
    <property type="match status" value="1"/>
</dbReference>
<name>A0A7C4UDT6_UNCW3</name>
<comment type="caution">
    <text evidence="2">The sequence shown here is derived from an EMBL/GenBank/DDBJ whole genome shotgun (WGS) entry which is preliminary data.</text>
</comment>
<reference evidence="2" key="1">
    <citation type="journal article" date="2020" name="mSystems">
        <title>Genome- and Community-Level Interaction Insights into Carbon Utilization and Element Cycling Functions of Hydrothermarchaeota in Hydrothermal Sediment.</title>
        <authorList>
            <person name="Zhou Z."/>
            <person name="Liu Y."/>
            <person name="Xu W."/>
            <person name="Pan J."/>
            <person name="Luo Z.H."/>
            <person name="Li M."/>
        </authorList>
    </citation>
    <scope>NUCLEOTIDE SEQUENCE [LARGE SCALE GENOMIC DNA]</scope>
    <source>
        <strain evidence="2">SpSt-780</strain>
    </source>
</reference>
<protein>
    <submittedName>
        <fullName evidence="2">CYTH domain-containing protein</fullName>
    </submittedName>
</protein>
<dbReference type="InterPro" id="IPR008173">
    <property type="entry name" value="Adenylyl_cyclase_CyaB"/>
</dbReference>
<dbReference type="InterPro" id="IPR033469">
    <property type="entry name" value="CYTH-like_dom_sf"/>
</dbReference>
<sequence>MKEREIKVLEVDLEEIEKKIVSKGGKKVFEGEVITEFFDFYDNSILKNKGVLRLRKYGEKTYLCFKKSLNSQGIKEMEEIEVEVDDLKKTELILLSIGLKIFEKVKKFRKSYEIDGVRIELERHLDDYSFIPDFIEIESEDTGKINEYLNILGFSMEDAKPWTIFDVIDYYKRRRYEK</sequence>
<dbReference type="InterPro" id="IPR023577">
    <property type="entry name" value="CYTH_domain"/>
</dbReference>
<dbReference type="PANTHER" id="PTHR21028:SF2">
    <property type="entry name" value="CYTH DOMAIN-CONTAINING PROTEIN"/>
    <property type="match status" value="1"/>
</dbReference>
<gene>
    <name evidence="2" type="ORF">ENV67_08770</name>
</gene>
<accession>A0A7C4UDT6</accession>
<organism evidence="2">
    <name type="scientific">candidate division WOR-3 bacterium</name>
    <dbReference type="NCBI Taxonomy" id="2052148"/>
    <lineage>
        <taxon>Bacteria</taxon>
        <taxon>Bacteria division WOR-3</taxon>
    </lineage>
</organism>
<dbReference type="Pfam" id="PF01928">
    <property type="entry name" value="CYTH"/>
    <property type="match status" value="1"/>
</dbReference>